<accession>A0A381SFF3</accession>
<protein>
    <submittedName>
        <fullName evidence="2">Uncharacterized protein</fullName>
    </submittedName>
</protein>
<evidence type="ECO:0000313" key="2">
    <source>
        <dbReference type="EMBL" id="SVA02204.1"/>
    </source>
</evidence>
<dbReference type="AlphaFoldDB" id="A0A381SFF3"/>
<feature type="region of interest" description="Disordered" evidence="1">
    <location>
        <begin position="1"/>
        <end position="34"/>
    </location>
</feature>
<evidence type="ECO:0000256" key="1">
    <source>
        <dbReference type="SAM" id="MobiDB-lite"/>
    </source>
</evidence>
<proteinExistence type="predicted"/>
<reference evidence="2" key="1">
    <citation type="submission" date="2018-05" db="EMBL/GenBank/DDBJ databases">
        <authorList>
            <person name="Lanie J.A."/>
            <person name="Ng W.-L."/>
            <person name="Kazmierczak K.M."/>
            <person name="Andrzejewski T.M."/>
            <person name="Davidsen T.M."/>
            <person name="Wayne K.J."/>
            <person name="Tettelin H."/>
            <person name="Glass J.I."/>
            <person name="Rusch D."/>
            <person name="Podicherti R."/>
            <person name="Tsui H.-C.T."/>
            <person name="Winkler M.E."/>
        </authorList>
    </citation>
    <scope>NUCLEOTIDE SEQUENCE</scope>
</reference>
<feature type="compositionally biased region" description="Basic and acidic residues" evidence="1">
    <location>
        <begin position="1"/>
        <end position="23"/>
    </location>
</feature>
<name>A0A381SFF3_9ZZZZ</name>
<sequence length="67" mass="7525">MDFRRMVRMNRGDSKSHVQRTLDPEPSASTNSATTASFTTHLCYRTAQKLATILCSQVKLEPALLKI</sequence>
<organism evidence="2">
    <name type="scientific">marine metagenome</name>
    <dbReference type="NCBI Taxonomy" id="408172"/>
    <lineage>
        <taxon>unclassified sequences</taxon>
        <taxon>metagenomes</taxon>
        <taxon>ecological metagenomes</taxon>
    </lineage>
</organism>
<gene>
    <name evidence="2" type="ORF">METZ01_LOCUS55058</name>
</gene>
<dbReference type="EMBL" id="UINC01002982">
    <property type="protein sequence ID" value="SVA02204.1"/>
    <property type="molecule type" value="Genomic_DNA"/>
</dbReference>